<evidence type="ECO:0000313" key="3">
    <source>
        <dbReference type="Proteomes" id="UP000447434"/>
    </source>
</evidence>
<proteinExistence type="predicted"/>
<gene>
    <name evidence="2" type="ORF">Lalb_Chr22g0356441</name>
</gene>
<feature type="compositionally biased region" description="Basic and acidic residues" evidence="1">
    <location>
        <begin position="151"/>
        <end position="165"/>
    </location>
</feature>
<dbReference type="PANTHER" id="PTHR33871:SF22">
    <property type="match status" value="1"/>
</dbReference>
<name>A0A6A4N8X6_LUPAL</name>
<dbReference type="Proteomes" id="UP000447434">
    <property type="component" value="Chromosome 22"/>
</dbReference>
<protein>
    <submittedName>
        <fullName evidence="2">Uncharacterized protein</fullName>
    </submittedName>
</protein>
<feature type="compositionally biased region" description="Basic residues" evidence="1">
    <location>
        <begin position="138"/>
        <end position="150"/>
    </location>
</feature>
<feature type="region of interest" description="Disordered" evidence="1">
    <location>
        <begin position="1"/>
        <end position="47"/>
    </location>
</feature>
<keyword evidence="3" id="KW-1185">Reference proteome</keyword>
<dbReference type="PANTHER" id="PTHR33871">
    <property type="entry name" value="OS05G0503100 PROTEIN-RELATED"/>
    <property type="match status" value="1"/>
</dbReference>
<accession>A0A6A4N8X6</accession>
<evidence type="ECO:0000313" key="2">
    <source>
        <dbReference type="EMBL" id="KAE9588543.1"/>
    </source>
</evidence>
<feature type="region of interest" description="Disordered" evidence="1">
    <location>
        <begin position="110"/>
        <end position="234"/>
    </location>
</feature>
<dbReference type="OrthoDB" id="1922230at2759"/>
<evidence type="ECO:0000256" key="1">
    <source>
        <dbReference type="SAM" id="MobiDB-lite"/>
    </source>
</evidence>
<dbReference type="AlphaFoldDB" id="A0A6A4N8X6"/>
<feature type="compositionally biased region" description="Basic and acidic residues" evidence="1">
    <location>
        <begin position="185"/>
        <end position="201"/>
    </location>
</feature>
<sequence>MGSCFSTSNTKQDQYDLKNQQPQLRSHAFKPNTTHEIHNNKPPPLPQHLEEETVKEVLSETPFYKSHQDSFLMAKTNTQMPKIQNIKVPVMNKACSMSESFSEEVSQISETCSNSKSFSTTTTATTVTEKREDEATSKRRTTGTQSRKKRSDAGDGNKIGEREQMQKYPARIPGNRIPVSSPAVRRKESGQLRHDPGEGSRRKSRPPSSARTVGGGVGRSQMKLPGVTGRRLPPDKCVKKELMGKENDVVAHEESFENPHISLECFIFL</sequence>
<feature type="compositionally biased region" description="Basic and acidic residues" evidence="1">
    <location>
        <begin position="128"/>
        <end position="137"/>
    </location>
</feature>
<dbReference type="EMBL" id="WOCE01000022">
    <property type="protein sequence ID" value="KAE9588543.1"/>
    <property type="molecule type" value="Genomic_DNA"/>
</dbReference>
<feature type="compositionally biased region" description="Polar residues" evidence="1">
    <location>
        <begin position="1"/>
        <end position="24"/>
    </location>
</feature>
<comment type="caution">
    <text evidence="2">The sequence shown here is derived from an EMBL/GenBank/DDBJ whole genome shotgun (WGS) entry which is preliminary data.</text>
</comment>
<organism evidence="2 3">
    <name type="scientific">Lupinus albus</name>
    <name type="common">White lupine</name>
    <name type="synonym">Lupinus termis</name>
    <dbReference type="NCBI Taxonomy" id="3870"/>
    <lineage>
        <taxon>Eukaryota</taxon>
        <taxon>Viridiplantae</taxon>
        <taxon>Streptophyta</taxon>
        <taxon>Embryophyta</taxon>
        <taxon>Tracheophyta</taxon>
        <taxon>Spermatophyta</taxon>
        <taxon>Magnoliopsida</taxon>
        <taxon>eudicotyledons</taxon>
        <taxon>Gunneridae</taxon>
        <taxon>Pentapetalae</taxon>
        <taxon>rosids</taxon>
        <taxon>fabids</taxon>
        <taxon>Fabales</taxon>
        <taxon>Fabaceae</taxon>
        <taxon>Papilionoideae</taxon>
        <taxon>50 kb inversion clade</taxon>
        <taxon>genistoids sensu lato</taxon>
        <taxon>core genistoids</taxon>
        <taxon>Genisteae</taxon>
        <taxon>Lupinus</taxon>
    </lineage>
</organism>
<feature type="compositionally biased region" description="Low complexity" evidence="1">
    <location>
        <begin position="111"/>
        <end position="127"/>
    </location>
</feature>
<reference evidence="3" key="1">
    <citation type="journal article" date="2020" name="Nat. Commun.">
        <title>Genome sequence of the cluster root forming white lupin.</title>
        <authorList>
            <person name="Hufnagel B."/>
            <person name="Marques A."/>
            <person name="Soriano A."/>
            <person name="Marques L."/>
            <person name="Divol F."/>
            <person name="Doumas P."/>
            <person name="Sallet E."/>
            <person name="Mancinotti D."/>
            <person name="Carrere S."/>
            <person name="Marande W."/>
            <person name="Arribat S."/>
            <person name="Keller J."/>
            <person name="Huneau C."/>
            <person name="Blein T."/>
            <person name="Aime D."/>
            <person name="Laguerre M."/>
            <person name="Taylor J."/>
            <person name="Schubert V."/>
            <person name="Nelson M."/>
            <person name="Geu-Flores F."/>
            <person name="Crespi M."/>
            <person name="Gallardo-Guerrero K."/>
            <person name="Delaux P.-M."/>
            <person name="Salse J."/>
            <person name="Berges H."/>
            <person name="Guyot R."/>
            <person name="Gouzy J."/>
            <person name="Peret B."/>
        </authorList>
    </citation>
    <scope>NUCLEOTIDE SEQUENCE [LARGE SCALE GENOMIC DNA]</scope>
    <source>
        <strain evidence="3">cv. Amiga</strain>
    </source>
</reference>